<proteinExistence type="predicted"/>
<dbReference type="HOGENOM" id="CLU_2583964_0_0_7"/>
<dbReference type="EMBL" id="CP001087">
    <property type="protein sequence ID" value="ACN14665.1"/>
    <property type="molecule type" value="Genomic_DNA"/>
</dbReference>
<sequence>MPFQTKAQELRAKVLKQPALFNAWKGKNPTPLVYNVPVRETKEGSKVETFTMMFRQEFLINRYGRSEVWLQPQRILKHLH</sequence>
<gene>
    <name evidence="1" type="ordered locus">HRM2_15560</name>
</gene>
<reference evidence="1 2" key="1">
    <citation type="journal article" date="2009" name="Environ. Microbiol.">
        <title>Genome sequence of Desulfobacterium autotrophicum HRM2, a marine sulfate reducer oxidizing organic carbon completely to carbon dioxide.</title>
        <authorList>
            <person name="Strittmatter A.W."/>
            <person name="Liesegang H."/>
            <person name="Rabus R."/>
            <person name="Decker I."/>
            <person name="Amann J."/>
            <person name="Andres S."/>
            <person name="Henne A."/>
            <person name="Fricke W.F."/>
            <person name="Martinez-Arias R."/>
            <person name="Bartels D."/>
            <person name="Goesmann A."/>
            <person name="Krause L."/>
            <person name="Puehler A."/>
            <person name="Klenk H.P."/>
            <person name="Richter M."/>
            <person name="Schuler M."/>
            <person name="Gloeckner F.O."/>
            <person name="Meyerdierks A."/>
            <person name="Gottschalk G."/>
            <person name="Amann R."/>
        </authorList>
    </citation>
    <scope>NUCLEOTIDE SEQUENCE [LARGE SCALE GENOMIC DNA]</scope>
    <source>
        <strain evidence="2">ATCC 43914 / DSM 3382 / HRM2</strain>
    </source>
</reference>
<dbReference type="KEGG" id="dat:HRM2_15560"/>
<dbReference type="Proteomes" id="UP000000442">
    <property type="component" value="Chromosome"/>
</dbReference>
<keyword evidence="2" id="KW-1185">Reference proteome</keyword>
<accession>C0QA80</accession>
<dbReference type="AlphaFoldDB" id="C0QA80"/>
<organism evidence="1 2">
    <name type="scientific">Desulforapulum autotrophicum (strain ATCC 43914 / DSM 3382 / VKM B-1955 / HRM2)</name>
    <name type="common">Desulfobacterium autotrophicum</name>
    <dbReference type="NCBI Taxonomy" id="177437"/>
    <lineage>
        <taxon>Bacteria</taxon>
        <taxon>Pseudomonadati</taxon>
        <taxon>Thermodesulfobacteriota</taxon>
        <taxon>Desulfobacteria</taxon>
        <taxon>Desulfobacterales</taxon>
        <taxon>Desulfobacteraceae</taxon>
        <taxon>Desulforapulum</taxon>
    </lineage>
</organism>
<evidence type="ECO:0000313" key="2">
    <source>
        <dbReference type="Proteomes" id="UP000000442"/>
    </source>
</evidence>
<protein>
    <submittedName>
        <fullName evidence="1">Uncharacterized protein</fullName>
    </submittedName>
</protein>
<evidence type="ECO:0000313" key="1">
    <source>
        <dbReference type="EMBL" id="ACN14665.1"/>
    </source>
</evidence>
<name>C0QA80_DESAH</name>